<dbReference type="EMBL" id="BPLQ01011030">
    <property type="protein sequence ID" value="GIY55046.1"/>
    <property type="molecule type" value="Genomic_DNA"/>
</dbReference>
<name>A0AAV4UB60_9ARAC</name>
<gene>
    <name evidence="2" type="ORF">CDAR_10041</name>
</gene>
<organism evidence="2 3">
    <name type="scientific">Caerostris darwini</name>
    <dbReference type="NCBI Taxonomy" id="1538125"/>
    <lineage>
        <taxon>Eukaryota</taxon>
        <taxon>Metazoa</taxon>
        <taxon>Ecdysozoa</taxon>
        <taxon>Arthropoda</taxon>
        <taxon>Chelicerata</taxon>
        <taxon>Arachnida</taxon>
        <taxon>Araneae</taxon>
        <taxon>Araneomorphae</taxon>
        <taxon>Entelegynae</taxon>
        <taxon>Araneoidea</taxon>
        <taxon>Araneidae</taxon>
        <taxon>Caerostris</taxon>
    </lineage>
</organism>
<accession>A0AAV4UB60</accession>
<feature type="region of interest" description="Disordered" evidence="1">
    <location>
        <begin position="59"/>
        <end position="78"/>
    </location>
</feature>
<keyword evidence="3" id="KW-1185">Reference proteome</keyword>
<evidence type="ECO:0000256" key="1">
    <source>
        <dbReference type="SAM" id="MobiDB-lite"/>
    </source>
</evidence>
<proteinExistence type="predicted"/>
<evidence type="ECO:0000313" key="2">
    <source>
        <dbReference type="EMBL" id="GIY55046.1"/>
    </source>
</evidence>
<protein>
    <submittedName>
        <fullName evidence="2">Uncharacterized protein</fullName>
    </submittedName>
</protein>
<evidence type="ECO:0000313" key="3">
    <source>
        <dbReference type="Proteomes" id="UP001054837"/>
    </source>
</evidence>
<comment type="caution">
    <text evidence="2">The sequence shown here is derived from an EMBL/GenBank/DDBJ whole genome shotgun (WGS) entry which is preliminary data.</text>
</comment>
<sequence length="78" mass="8607">MRSLLNQILTPASRYFLGWPFGRFLPSSVNLGFNQFGCRKNVFRKKNYAGGPISSSEATQVKVEPSENLTPGVSVLSL</sequence>
<dbReference type="Proteomes" id="UP001054837">
    <property type="component" value="Unassembled WGS sequence"/>
</dbReference>
<dbReference type="AlphaFoldDB" id="A0AAV4UB60"/>
<feature type="compositionally biased region" description="Polar residues" evidence="1">
    <location>
        <begin position="67"/>
        <end position="78"/>
    </location>
</feature>
<reference evidence="2 3" key="1">
    <citation type="submission" date="2021-06" db="EMBL/GenBank/DDBJ databases">
        <title>Caerostris darwini draft genome.</title>
        <authorList>
            <person name="Kono N."/>
            <person name="Arakawa K."/>
        </authorList>
    </citation>
    <scope>NUCLEOTIDE SEQUENCE [LARGE SCALE GENOMIC DNA]</scope>
</reference>